<dbReference type="InterPro" id="IPR016090">
    <property type="entry name" value="PLA2-like_dom"/>
</dbReference>
<dbReference type="GeneID" id="102375479"/>
<dbReference type="PANTHER" id="PTHR11716">
    <property type="entry name" value="PHOSPHOLIPASE A2 FAMILY MEMBER"/>
    <property type="match status" value="1"/>
</dbReference>
<dbReference type="eggNOG" id="KOG4087">
    <property type="taxonomic scope" value="Eukaryota"/>
</dbReference>
<dbReference type="AlphaFoldDB" id="A0A1U7RYN3"/>
<dbReference type="InterPro" id="IPR036444">
    <property type="entry name" value="PLipase_A2_dom_sf"/>
</dbReference>
<evidence type="ECO:0000313" key="11">
    <source>
        <dbReference type="RefSeq" id="XP_006031560.1"/>
    </source>
</evidence>
<evidence type="ECO:0000256" key="2">
    <source>
        <dbReference type="ARBA" id="ARBA00022525"/>
    </source>
</evidence>
<feature type="disulfide bond" evidence="6">
    <location>
        <begin position="83"/>
        <end position="132"/>
    </location>
</feature>
<evidence type="ECO:0000259" key="9">
    <source>
        <dbReference type="SMART" id="SM00085"/>
    </source>
</evidence>
<evidence type="ECO:0000256" key="1">
    <source>
        <dbReference type="ARBA" id="ARBA00004613"/>
    </source>
</evidence>
<dbReference type="PROSITE" id="PS00119">
    <property type="entry name" value="PA2_ASP"/>
    <property type="match status" value="1"/>
</dbReference>
<dbReference type="Gene3D" id="1.20.90.10">
    <property type="entry name" value="Phospholipase A2 domain"/>
    <property type="match status" value="1"/>
</dbReference>
<organism evidence="10 11">
    <name type="scientific">Alligator sinensis</name>
    <name type="common">Chinese alligator</name>
    <dbReference type="NCBI Taxonomy" id="38654"/>
    <lineage>
        <taxon>Eukaryota</taxon>
        <taxon>Metazoa</taxon>
        <taxon>Chordata</taxon>
        <taxon>Craniata</taxon>
        <taxon>Vertebrata</taxon>
        <taxon>Euteleostomi</taxon>
        <taxon>Archelosauria</taxon>
        <taxon>Archosauria</taxon>
        <taxon>Crocodylia</taxon>
        <taxon>Alligatoridae</taxon>
        <taxon>Alligatorinae</taxon>
        <taxon>Alligator</taxon>
    </lineage>
</organism>
<dbReference type="RefSeq" id="XP_006031560.1">
    <property type="nucleotide sequence ID" value="XM_006031498.1"/>
</dbReference>
<dbReference type="PANTHER" id="PTHR11716:SF9">
    <property type="entry name" value="PHOSPHOLIPASE A2, MEMBRANE ASSOCIATED"/>
    <property type="match status" value="1"/>
</dbReference>
<feature type="binding site" evidence="5">
    <location>
        <position position="60"/>
    </location>
    <ligand>
        <name>Ca(2+)</name>
        <dbReference type="ChEBI" id="CHEBI:29108"/>
    </ligand>
</feature>
<evidence type="ECO:0000256" key="3">
    <source>
        <dbReference type="ARBA" id="ARBA00023157"/>
    </source>
</evidence>
<evidence type="ECO:0000313" key="10">
    <source>
        <dbReference type="Proteomes" id="UP000189705"/>
    </source>
</evidence>
<dbReference type="GO" id="GO:0016042">
    <property type="term" value="P:lipid catabolic process"/>
    <property type="evidence" value="ECO:0007669"/>
    <property type="project" value="InterPro"/>
</dbReference>
<name>A0A1U7RYN3_ALLSI</name>
<feature type="disulfide bond" evidence="6">
    <location>
        <begin position="59"/>
        <end position="159"/>
    </location>
</feature>
<dbReference type="GO" id="GO:0005543">
    <property type="term" value="F:phospholipid binding"/>
    <property type="evidence" value="ECO:0007669"/>
    <property type="project" value="TreeGrafter"/>
</dbReference>
<dbReference type="GO" id="GO:0047498">
    <property type="term" value="F:calcium-dependent phospholipase A2 activity"/>
    <property type="evidence" value="ECO:0007669"/>
    <property type="project" value="TreeGrafter"/>
</dbReference>
<dbReference type="InterPro" id="IPR033113">
    <property type="entry name" value="PLA2_histidine"/>
</dbReference>
<feature type="disulfide bond" evidence="6">
    <location>
        <begin position="76"/>
        <end position="139"/>
    </location>
</feature>
<dbReference type="GO" id="GO:0042130">
    <property type="term" value="P:negative regulation of T cell proliferation"/>
    <property type="evidence" value="ECO:0007669"/>
    <property type="project" value="TreeGrafter"/>
</dbReference>
<comment type="subcellular location">
    <subcellularLocation>
        <location evidence="1 8">Secreted</location>
    </subcellularLocation>
</comment>
<evidence type="ECO:0000256" key="5">
    <source>
        <dbReference type="PIRSR" id="PIRSR601211-2"/>
    </source>
</evidence>
<evidence type="ECO:0000256" key="6">
    <source>
        <dbReference type="PIRSR" id="PIRSR601211-3"/>
    </source>
</evidence>
<evidence type="ECO:0000256" key="4">
    <source>
        <dbReference type="PIRSR" id="PIRSR601211-1"/>
    </source>
</evidence>
<feature type="disulfide bond" evidence="6">
    <location>
        <begin position="110"/>
        <end position="130"/>
    </location>
</feature>
<dbReference type="OrthoDB" id="5841574at2759"/>
<evidence type="ECO:0000256" key="7">
    <source>
        <dbReference type="RuleBase" id="RU003654"/>
    </source>
</evidence>
<dbReference type="GO" id="GO:0005509">
    <property type="term" value="F:calcium ion binding"/>
    <property type="evidence" value="ECO:0007669"/>
    <property type="project" value="InterPro"/>
</dbReference>
<feature type="binding site" evidence="5">
    <location>
        <position position="62"/>
    </location>
    <ligand>
        <name>Ca(2+)</name>
        <dbReference type="ChEBI" id="CHEBI:29108"/>
    </ligand>
</feature>
<dbReference type="FunFam" id="1.20.90.10:FF:000001">
    <property type="entry name" value="Basic phospholipase A2 homolog"/>
    <property type="match status" value="1"/>
</dbReference>
<dbReference type="Pfam" id="PF00068">
    <property type="entry name" value="Phospholip_A2_1"/>
    <property type="match status" value="1"/>
</dbReference>
<keyword evidence="2 8" id="KW-0964">Secreted</keyword>
<feature type="disulfide bond" evidence="6">
    <location>
        <begin position="82"/>
        <end position="166"/>
    </location>
</feature>
<evidence type="ECO:0000256" key="8">
    <source>
        <dbReference type="RuleBase" id="RU361236"/>
    </source>
</evidence>
<proteinExistence type="inferred from homology"/>
<accession>A0A1U7RYN3</accession>
<dbReference type="Proteomes" id="UP000189705">
    <property type="component" value="Unplaced"/>
</dbReference>
<feature type="disulfide bond" evidence="6">
    <location>
        <begin position="92"/>
        <end position="125"/>
    </location>
</feature>
<feature type="active site" evidence="4">
    <location>
        <position position="80"/>
    </location>
</feature>
<feature type="disulfide bond" evidence="6">
    <location>
        <begin position="61"/>
        <end position="77"/>
    </location>
</feature>
<comment type="similarity">
    <text evidence="7">Belongs to the phospholipase A2 family.</text>
</comment>
<dbReference type="SUPFAM" id="SSF48619">
    <property type="entry name" value="Phospholipase A2, PLA2"/>
    <property type="match status" value="1"/>
</dbReference>
<dbReference type="SMART" id="SM00085">
    <property type="entry name" value="PA2c"/>
    <property type="match status" value="1"/>
</dbReference>
<keyword evidence="3 6" id="KW-1015">Disulfide bond</keyword>
<dbReference type="GO" id="GO:0005576">
    <property type="term" value="C:extracellular region"/>
    <property type="evidence" value="ECO:0007669"/>
    <property type="project" value="UniProtKB-SubCell"/>
</dbReference>
<sequence length="166" mass="18709">MPDAENQSWSDDKPKGEKEIKDMKTVSLLEVNGSVLEYQKMIKQVTGKGAILSYYGYGCYCGSKGKGEPKDATDWCCHIHNCCYKRLKESNCHGHTKRYDYAYKNGNIICGESSPLGKMGTWKSCEKMICECDKTPAACFQKAAKTYNTKYNHYPDFICKGETPSC</sequence>
<gene>
    <name evidence="11" type="primary">LOC102375479</name>
</gene>
<dbReference type="InParanoid" id="A0A1U7RYN3"/>
<keyword evidence="8" id="KW-0443">Lipid metabolism</keyword>
<feature type="active site" evidence="4">
    <location>
        <position position="133"/>
    </location>
</feature>
<comment type="cofactor">
    <cofactor evidence="5">
        <name>Ca(2+)</name>
        <dbReference type="ChEBI" id="CHEBI:29108"/>
    </cofactor>
    <text evidence="5">Binds 1 Ca(2+) ion per subunit.</text>
</comment>
<protein>
    <recommendedName>
        <fullName evidence="8">Phospholipase A2</fullName>
        <ecNumber evidence="8">3.1.1.4</ecNumber>
    </recommendedName>
</protein>
<keyword evidence="5" id="KW-0479">Metal-binding</keyword>
<keyword evidence="5 8" id="KW-0106">Calcium</keyword>
<dbReference type="PRINTS" id="PR00389">
    <property type="entry name" value="PHPHLIPASEA2"/>
</dbReference>
<dbReference type="KEGG" id="asn:102375479"/>
<dbReference type="CDD" id="cd00125">
    <property type="entry name" value="PLA2c"/>
    <property type="match status" value="1"/>
</dbReference>
<dbReference type="InterPro" id="IPR033112">
    <property type="entry name" value="PLA2_Asp_AS"/>
</dbReference>
<dbReference type="STRING" id="38654.A0A1U7RYN3"/>
<dbReference type="GO" id="GO:0050482">
    <property type="term" value="P:arachidonate secretion"/>
    <property type="evidence" value="ECO:0007669"/>
    <property type="project" value="InterPro"/>
</dbReference>
<dbReference type="EC" id="3.1.1.4" evidence="8"/>
<keyword evidence="8" id="KW-0378">Hydrolase</keyword>
<dbReference type="PROSITE" id="PS00118">
    <property type="entry name" value="PA2_HIS"/>
    <property type="match status" value="1"/>
</dbReference>
<reference evidence="11" key="1">
    <citation type="submission" date="2025-08" db="UniProtKB">
        <authorList>
            <consortium name="RefSeq"/>
        </authorList>
    </citation>
    <scope>IDENTIFICATION</scope>
</reference>
<dbReference type="InterPro" id="IPR001211">
    <property type="entry name" value="PLA2"/>
</dbReference>
<comment type="catalytic activity">
    <reaction evidence="8">
        <text>a 1,2-diacyl-sn-glycero-3-phosphocholine + H2O = a 1-acyl-sn-glycero-3-phosphocholine + a fatty acid + H(+)</text>
        <dbReference type="Rhea" id="RHEA:15801"/>
        <dbReference type="ChEBI" id="CHEBI:15377"/>
        <dbReference type="ChEBI" id="CHEBI:15378"/>
        <dbReference type="ChEBI" id="CHEBI:28868"/>
        <dbReference type="ChEBI" id="CHEBI:57643"/>
        <dbReference type="ChEBI" id="CHEBI:58168"/>
        <dbReference type="EC" id="3.1.1.4"/>
    </reaction>
</comment>
<feature type="domain" description="Phospholipase A2-like central" evidence="9">
    <location>
        <begin position="34"/>
        <end position="160"/>
    </location>
</feature>
<keyword evidence="10" id="KW-1185">Reference proteome</keyword>
<dbReference type="GO" id="GO:0006644">
    <property type="term" value="P:phospholipid metabolic process"/>
    <property type="evidence" value="ECO:0007669"/>
    <property type="project" value="InterPro"/>
</dbReference>